<name>A0A2K9NI11_9PROT</name>
<dbReference type="AlphaFoldDB" id="A0A2K9NI11"/>
<evidence type="ECO:0000313" key="2">
    <source>
        <dbReference type="Proteomes" id="UP000234752"/>
    </source>
</evidence>
<accession>A0A2K9NI11</accession>
<dbReference type="OrthoDB" id="9809969at2"/>
<gene>
    <name evidence="1" type="ORF">C0V82_20675</name>
</gene>
<proteinExistence type="predicted"/>
<dbReference type="NCBIfam" id="NF041267">
    <property type="entry name" value="relax_RlxS"/>
    <property type="match status" value="1"/>
</dbReference>
<dbReference type="Pfam" id="PF11843">
    <property type="entry name" value="DUF3363"/>
    <property type="match status" value="1"/>
</dbReference>
<evidence type="ECO:0000313" key="1">
    <source>
        <dbReference type="EMBL" id="AUN32728.1"/>
    </source>
</evidence>
<keyword evidence="2" id="KW-1185">Reference proteome</keyword>
<reference evidence="1 2" key="1">
    <citation type="submission" date="2017-12" db="EMBL/GenBank/DDBJ databases">
        <title>Genomes of bacteria within cyanobacterial aggregates.</title>
        <authorList>
            <person name="Cai H."/>
        </authorList>
    </citation>
    <scope>NUCLEOTIDE SEQUENCE [LARGE SCALE GENOMIC DNA]</scope>
    <source>
        <strain evidence="1 2">TH16</strain>
    </source>
</reference>
<protein>
    <submittedName>
        <fullName evidence="1">Conjugal transfer protein TraI</fullName>
    </submittedName>
</protein>
<sequence length="662" mass="74772">MFGDDHDFRPRLGRMRSASGRRGKRFLNRVLAATVLAAGGPLSITQRSGRFDGSRIGRGAGVGRVLASRDHFAALRQRRVIIKSRIVKLAGKGMAAARAHLRYIQRDGVTREGQAGQLYGADQDKLDGRAFLDHADGDRHQFRFIVSAEDGDQYDDLKPLVRRLMAQMEQDLDTRLDWVAVDHHNTGHPHSHILLRGKDDRGKDLIIAREYLSQGMRERAAEIVSLDLGPRTDLEVQEKLRREVEQERFTSLDRRLLRDRGPDQMVSGSDRDPFQQALRTGRLRKLERLGLAEDLGAGQWRLDPDLETTLRRMGERGDIIKTLHRELTAQNLTRTPNDLIIHDPGAANAQPITGRVIARGLSDEVNDRHYLIIDATDGRTHYVDIGKGEATEPTPVGSILRVEPRATDPRPMDRRIMDIAAVNNGRYSVDIHLRHDPTASEAFAETHVRRLEAMCRLTNAVVREPDGTWVIQPDHLDRVADYERTQARFNPVTVRVLSTLPLEQQITTDGDTWLDRELVASNPAPQRDAGFGREVRDAQDRRRQWLMVEDLAREEQGRTFYRADLLATLRRRELLRAAGQLSDELGLPYASVSRGQPVEGTYRRTVTFASAKLALIERSRDFTLVPWRPVLDRHLGQPVSGIVSGDGVTWNFGRQRCGPQVG</sequence>
<dbReference type="KEGG" id="ncb:C0V82_20675"/>
<dbReference type="InterPro" id="IPR021795">
    <property type="entry name" value="DUF3363"/>
</dbReference>
<dbReference type="EMBL" id="CP025612">
    <property type="protein sequence ID" value="AUN32728.1"/>
    <property type="molecule type" value="Genomic_DNA"/>
</dbReference>
<dbReference type="RefSeq" id="WP_102114260.1">
    <property type="nucleotide sequence ID" value="NZ_BMGN01000010.1"/>
</dbReference>
<organism evidence="1 2">
    <name type="scientific">Niveispirillum cyanobacteriorum</name>
    <dbReference type="NCBI Taxonomy" id="1612173"/>
    <lineage>
        <taxon>Bacteria</taxon>
        <taxon>Pseudomonadati</taxon>
        <taxon>Pseudomonadota</taxon>
        <taxon>Alphaproteobacteria</taxon>
        <taxon>Rhodospirillales</taxon>
        <taxon>Azospirillaceae</taxon>
        <taxon>Niveispirillum</taxon>
    </lineage>
</organism>
<dbReference type="Proteomes" id="UP000234752">
    <property type="component" value="Chromosome eg_2"/>
</dbReference>